<evidence type="ECO:0000256" key="4">
    <source>
        <dbReference type="ARBA" id="ARBA00023239"/>
    </source>
</evidence>
<proteinExistence type="inferred from homology"/>
<evidence type="ECO:0000256" key="3">
    <source>
        <dbReference type="ARBA" id="ARBA00011881"/>
    </source>
</evidence>
<dbReference type="AlphaFoldDB" id="A0A174HTV0"/>
<organism evidence="7 8">
    <name type="scientific">Clostridium disporicum</name>
    <dbReference type="NCBI Taxonomy" id="84024"/>
    <lineage>
        <taxon>Bacteria</taxon>
        <taxon>Bacillati</taxon>
        <taxon>Bacillota</taxon>
        <taxon>Clostridia</taxon>
        <taxon>Eubacteriales</taxon>
        <taxon>Clostridiaceae</taxon>
        <taxon>Clostridium</taxon>
    </lineage>
</organism>
<evidence type="ECO:0000313" key="8">
    <source>
        <dbReference type="Proteomes" id="UP000095594"/>
    </source>
</evidence>
<dbReference type="OrthoDB" id="9775794at2"/>
<sequence length="264" mass="28367">MQVDVELKNVIFETEGNLATITINRPKALNALNSDTLRELDIVIDSIENNSDIYCVIVTGAGQKAFVAGADIAEMKDLNSTEAEEFGLLGNKVFRRLETLDKPVIAAIPGFALGGGCELAMACDIRIASEKARFAQPEAGLGITPGFGGTQRLPRLVGAGKAKELIYTCAMINAEEALRIGLVNKVVPVESLMDEAKKMAGSIIANAPIAVKLCKDAINRGTQVDIDSAIKVEAEDFGKCFDSEDQLEGMTAFLEKRAKNFQNR</sequence>
<evidence type="ECO:0000256" key="2">
    <source>
        <dbReference type="ARBA" id="ARBA00005254"/>
    </source>
</evidence>
<comment type="pathway">
    <text evidence="1">Lipid metabolism; butanoate metabolism.</text>
</comment>
<protein>
    <recommendedName>
        <fullName evidence="6">short-chain-enoyl-CoA hydratase</fullName>
        <ecNumber evidence="6">4.2.1.150</ecNumber>
    </recommendedName>
</protein>
<dbReference type="SUPFAM" id="SSF52096">
    <property type="entry name" value="ClpP/crotonase"/>
    <property type="match status" value="1"/>
</dbReference>
<dbReference type="CDD" id="cd06558">
    <property type="entry name" value="crotonase-like"/>
    <property type="match status" value="1"/>
</dbReference>
<evidence type="ECO:0000313" key="7">
    <source>
        <dbReference type="EMBL" id="CUO76470.1"/>
    </source>
</evidence>
<dbReference type="PANTHER" id="PTHR11941:SF54">
    <property type="entry name" value="ENOYL-COA HYDRATASE, MITOCHONDRIAL"/>
    <property type="match status" value="1"/>
</dbReference>
<comment type="subunit">
    <text evidence="3">Homotetramer.</text>
</comment>
<dbReference type="NCBIfam" id="NF004475">
    <property type="entry name" value="PRK05809.1"/>
    <property type="match status" value="1"/>
</dbReference>
<evidence type="ECO:0000256" key="6">
    <source>
        <dbReference type="ARBA" id="ARBA00067035"/>
    </source>
</evidence>
<dbReference type="InterPro" id="IPR014748">
    <property type="entry name" value="Enoyl-CoA_hydra_C"/>
</dbReference>
<gene>
    <name evidence="7" type="primary">crt</name>
    <name evidence="7" type="ORF">ERS852471_02244</name>
</gene>
<dbReference type="GO" id="GO:0018812">
    <property type="term" value="F:3-hydroxyacyl-CoA dehydratase activity"/>
    <property type="evidence" value="ECO:0007669"/>
    <property type="project" value="UniProtKB-EC"/>
</dbReference>
<comment type="similarity">
    <text evidence="2">Belongs to the enoyl-CoA hydratase/isomerase family.</text>
</comment>
<reference evidence="7 8" key="1">
    <citation type="submission" date="2015-09" db="EMBL/GenBank/DDBJ databases">
        <authorList>
            <consortium name="Pathogen Informatics"/>
        </authorList>
    </citation>
    <scope>NUCLEOTIDE SEQUENCE [LARGE SCALE GENOMIC DNA]</scope>
    <source>
        <strain evidence="7 8">2789STDY5834856</strain>
    </source>
</reference>
<dbReference type="GO" id="GO:0006635">
    <property type="term" value="P:fatty acid beta-oxidation"/>
    <property type="evidence" value="ECO:0007669"/>
    <property type="project" value="TreeGrafter"/>
</dbReference>
<dbReference type="FunFam" id="3.90.226.10:FF:000009">
    <property type="entry name" value="Carnitinyl-CoA dehydratase"/>
    <property type="match status" value="1"/>
</dbReference>
<dbReference type="RefSeq" id="WP_055266603.1">
    <property type="nucleotide sequence ID" value="NZ_CABIXQ010000015.1"/>
</dbReference>
<dbReference type="FunFam" id="1.10.12.10:FF:000001">
    <property type="entry name" value="Probable enoyl-CoA hydratase, mitochondrial"/>
    <property type="match status" value="1"/>
</dbReference>
<dbReference type="PANTHER" id="PTHR11941">
    <property type="entry name" value="ENOYL-COA HYDRATASE-RELATED"/>
    <property type="match status" value="1"/>
</dbReference>
<dbReference type="EC" id="4.2.1.150" evidence="6"/>
<dbReference type="EMBL" id="CYZX01000015">
    <property type="protein sequence ID" value="CUO76470.1"/>
    <property type="molecule type" value="Genomic_DNA"/>
</dbReference>
<dbReference type="Gene3D" id="1.10.12.10">
    <property type="entry name" value="Lyase 2-enoyl-coa Hydratase, Chain A, domain 2"/>
    <property type="match status" value="1"/>
</dbReference>
<dbReference type="Pfam" id="PF00378">
    <property type="entry name" value="ECH_1"/>
    <property type="match status" value="1"/>
</dbReference>
<comment type="catalytic activity">
    <reaction evidence="5">
        <text>a short-chain (3S)-3-hydroxyacyl-CoA = a short-chain (2E)-enoyl-CoA + H2O</text>
        <dbReference type="Rhea" id="RHEA:52664"/>
        <dbReference type="ChEBI" id="CHEBI:15377"/>
        <dbReference type="ChEBI" id="CHEBI:87488"/>
        <dbReference type="ChEBI" id="CHEBI:136760"/>
        <dbReference type="EC" id="4.2.1.150"/>
    </reaction>
</comment>
<accession>A0A174HTV0</accession>
<dbReference type="Gene3D" id="3.90.226.10">
    <property type="entry name" value="2-enoyl-CoA Hydratase, Chain A, domain 1"/>
    <property type="match status" value="1"/>
</dbReference>
<dbReference type="InterPro" id="IPR029045">
    <property type="entry name" value="ClpP/crotonase-like_dom_sf"/>
</dbReference>
<keyword evidence="4 7" id="KW-0456">Lyase</keyword>
<dbReference type="InterPro" id="IPR001753">
    <property type="entry name" value="Enoyl-CoA_hydra/iso"/>
</dbReference>
<dbReference type="Proteomes" id="UP000095594">
    <property type="component" value="Unassembled WGS sequence"/>
</dbReference>
<name>A0A174HTV0_9CLOT</name>
<evidence type="ECO:0000256" key="5">
    <source>
        <dbReference type="ARBA" id="ARBA00050624"/>
    </source>
</evidence>
<evidence type="ECO:0000256" key="1">
    <source>
        <dbReference type="ARBA" id="ARBA00005086"/>
    </source>
</evidence>